<keyword evidence="1" id="KW-0472">Membrane</keyword>
<dbReference type="KEGG" id="mtua:CSH63_24665"/>
<proteinExistence type="predicted"/>
<dbReference type="RefSeq" id="WP_120572285.1">
    <property type="nucleotide sequence ID" value="NZ_CP024087.1"/>
</dbReference>
<keyword evidence="1" id="KW-1133">Transmembrane helix</keyword>
<dbReference type="EMBL" id="CP024087">
    <property type="protein sequence ID" value="AYF30577.1"/>
    <property type="molecule type" value="Genomic_DNA"/>
</dbReference>
<gene>
    <name evidence="2" type="ORF">CSH63_24665</name>
</gene>
<name>A0A386WQD0_9ACTN</name>
<feature type="transmembrane region" description="Helical" evidence="1">
    <location>
        <begin position="36"/>
        <end position="56"/>
    </location>
</feature>
<sequence>MTYRQIFDEAIGDAPPTAVDVDGLVAREGRRRRRRMGAYASATAVLALALGAGLVVQPGASGGPAPAYSAASATARTQPERLRSAMLAALDREAADLRWVRGADPVTDHKTWNGPLTDDPQWSVKPFRWESMTGWFGVGVAARGTVRSYLAVNVGRPLPGQAIGPDECREGMIDCRSLTGPNGERVLTYDVEGYRAPPASPRQRVAVRYAHVERTDGTQVTVQAHSSSDRHLLTAEEMAAVALDPEIRLG</sequence>
<evidence type="ECO:0000256" key="1">
    <source>
        <dbReference type="SAM" id="Phobius"/>
    </source>
</evidence>
<keyword evidence="1" id="KW-0812">Transmembrane</keyword>
<organism evidence="2 3">
    <name type="scientific">Micromonospora tulbaghiae</name>
    <dbReference type="NCBI Taxonomy" id="479978"/>
    <lineage>
        <taxon>Bacteria</taxon>
        <taxon>Bacillati</taxon>
        <taxon>Actinomycetota</taxon>
        <taxon>Actinomycetes</taxon>
        <taxon>Micromonosporales</taxon>
        <taxon>Micromonosporaceae</taxon>
        <taxon>Micromonospora</taxon>
    </lineage>
</organism>
<evidence type="ECO:0000313" key="2">
    <source>
        <dbReference type="EMBL" id="AYF30577.1"/>
    </source>
</evidence>
<evidence type="ECO:0000313" key="3">
    <source>
        <dbReference type="Proteomes" id="UP000267804"/>
    </source>
</evidence>
<reference evidence="2 3" key="1">
    <citation type="submission" date="2017-10" db="EMBL/GenBank/DDBJ databases">
        <title>Integration of genomic and chemical information greatly accelerates assignment of the full stereostructure of myelolactone, a potent inhibitor of myeloma from a marine-derived Micromonospora.</title>
        <authorList>
            <person name="Kim M.C."/>
            <person name="Machado H."/>
            <person name="Jensen P.R."/>
            <person name="Fenical W."/>
        </authorList>
    </citation>
    <scope>NUCLEOTIDE SEQUENCE [LARGE SCALE GENOMIC DNA]</scope>
    <source>
        <strain evidence="2 3">CNY-010</strain>
    </source>
</reference>
<dbReference type="AlphaFoldDB" id="A0A386WQD0"/>
<protein>
    <submittedName>
        <fullName evidence="2">Uncharacterized protein</fullName>
    </submittedName>
</protein>
<accession>A0A386WQD0</accession>
<dbReference type="Proteomes" id="UP000267804">
    <property type="component" value="Chromosome"/>
</dbReference>